<keyword evidence="11" id="KW-1185">Reference proteome</keyword>
<comment type="cofactor">
    <cofactor evidence="1">
        <name>Zn(2+)</name>
        <dbReference type="ChEBI" id="CHEBI:29105"/>
    </cofactor>
</comment>
<keyword evidence="6" id="KW-0862">Zinc</keyword>
<dbReference type="GO" id="GO:0004181">
    <property type="term" value="F:metallocarboxypeptidase activity"/>
    <property type="evidence" value="ECO:0007669"/>
    <property type="project" value="InterPro"/>
</dbReference>
<comment type="similarity">
    <text evidence="2 8">Belongs to the peptidase M14 family.</text>
</comment>
<gene>
    <name evidence="10" type="ORF">G8770_04950</name>
</gene>
<dbReference type="SUPFAM" id="SSF53187">
    <property type="entry name" value="Zn-dependent exopeptidases"/>
    <property type="match status" value="1"/>
</dbReference>
<evidence type="ECO:0000256" key="8">
    <source>
        <dbReference type="PROSITE-ProRule" id="PRU01379"/>
    </source>
</evidence>
<dbReference type="Proteomes" id="UP000787472">
    <property type="component" value="Unassembled WGS sequence"/>
</dbReference>
<evidence type="ECO:0000313" key="11">
    <source>
        <dbReference type="Proteomes" id="UP000787472"/>
    </source>
</evidence>
<dbReference type="GO" id="GO:0006508">
    <property type="term" value="P:proteolysis"/>
    <property type="evidence" value="ECO:0007669"/>
    <property type="project" value="UniProtKB-KW"/>
</dbReference>
<keyword evidence="4" id="KW-0479">Metal-binding</keyword>
<evidence type="ECO:0000256" key="5">
    <source>
        <dbReference type="ARBA" id="ARBA00022801"/>
    </source>
</evidence>
<evidence type="ECO:0000256" key="2">
    <source>
        <dbReference type="ARBA" id="ARBA00005988"/>
    </source>
</evidence>
<dbReference type="Gene3D" id="3.40.630.10">
    <property type="entry name" value="Zn peptidases"/>
    <property type="match status" value="1"/>
</dbReference>
<organism evidence="10 11">
    <name type="scientific">Pseudomaricurvus hydrocarbonicus</name>
    <dbReference type="NCBI Taxonomy" id="1470433"/>
    <lineage>
        <taxon>Bacteria</taxon>
        <taxon>Pseudomonadati</taxon>
        <taxon>Pseudomonadota</taxon>
        <taxon>Gammaproteobacteria</taxon>
        <taxon>Cellvibrionales</taxon>
        <taxon>Cellvibrionaceae</taxon>
        <taxon>Pseudomaricurvus</taxon>
    </lineage>
</organism>
<feature type="domain" description="Peptidase M14" evidence="9">
    <location>
        <begin position="16"/>
        <end position="362"/>
    </location>
</feature>
<dbReference type="Pfam" id="PF00246">
    <property type="entry name" value="Peptidase_M14"/>
    <property type="match status" value="1"/>
</dbReference>
<evidence type="ECO:0000313" key="10">
    <source>
        <dbReference type="EMBL" id="NHO64886.1"/>
    </source>
</evidence>
<dbReference type="PROSITE" id="PS52035">
    <property type="entry name" value="PEPTIDASE_M14"/>
    <property type="match status" value="1"/>
</dbReference>
<dbReference type="RefSeq" id="WP_167182613.1">
    <property type="nucleotide sequence ID" value="NZ_JAAONZ010000003.1"/>
</dbReference>
<protein>
    <submittedName>
        <fullName evidence="10">DUF2817 domain-containing protein</fullName>
    </submittedName>
</protein>
<evidence type="ECO:0000259" key="9">
    <source>
        <dbReference type="PROSITE" id="PS52035"/>
    </source>
</evidence>
<dbReference type="AlphaFoldDB" id="A0A9E5JUN2"/>
<dbReference type="PROSITE" id="PS00132">
    <property type="entry name" value="CARBOXYPEPT_ZN_1"/>
    <property type="match status" value="1"/>
</dbReference>
<comment type="caution">
    <text evidence="10">The sequence shown here is derived from an EMBL/GenBank/DDBJ whole genome shotgun (WGS) entry which is preliminary data.</text>
</comment>
<evidence type="ECO:0000256" key="6">
    <source>
        <dbReference type="ARBA" id="ARBA00022833"/>
    </source>
</evidence>
<reference evidence="10" key="1">
    <citation type="submission" date="2020-03" db="EMBL/GenBank/DDBJ databases">
        <authorList>
            <person name="Guo F."/>
        </authorList>
    </citation>
    <scope>NUCLEOTIDE SEQUENCE</scope>
    <source>
        <strain evidence="10">JCM 30134</strain>
    </source>
</reference>
<dbReference type="GO" id="GO:0008270">
    <property type="term" value="F:zinc ion binding"/>
    <property type="evidence" value="ECO:0007669"/>
    <property type="project" value="InterPro"/>
</dbReference>
<keyword evidence="7" id="KW-0482">Metalloprotease</keyword>
<accession>A0A9E5JUN2</accession>
<dbReference type="InterPro" id="IPR057246">
    <property type="entry name" value="CARBOXYPEPT_ZN_1"/>
</dbReference>
<keyword evidence="3" id="KW-0645">Protease</keyword>
<dbReference type="EMBL" id="JAAONZ010000003">
    <property type="protein sequence ID" value="NHO64886.1"/>
    <property type="molecule type" value="Genomic_DNA"/>
</dbReference>
<comment type="caution">
    <text evidence="8">Lacks conserved residue(s) required for the propagation of feature annotation.</text>
</comment>
<dbReference type="InterPro" id="IPR000834">
    <property type="entry name" value="Peptidase_M14"/>
</dbReference>
<name>A0A9E5JUN2_9GAMM</name>
<dbReference type="PANTHER" id="PTHR11705">
    <property type="entry name" value="PROTEASE FAMILY M14 CARBOXYPEPTIDASE A,B"/>
    <property type="match status" value="1"/>
</dbReference>
<dbReference type="PANTHER" id="PTHR11705:SF143">
    <property type="entry name" value="SLL0236 PROTEIN"/>
    <property type="match status" value="1"/>
</dbReference>
<evidence type="ECO:0000256" key="7">
    <source>
        <dbReference type="ARBA" id="ARBA00023049"/>
    </source>
</evidence>
<evidence type="ECO:0000256" key="3">
    <source>
        <dbReference type="ARBA" id="ARBA00022670"/>
    </source>
</evidence>
<keyword evidence="5" id="KW-0378">Hydrolase</keyword>
<evidence type="ECO:0000256" key="1">
    <source>
        <dbReference type="ARBA" id="ARBA00001947"/>
    </source>
</evidence>
<sequence>MKSTSASAHSRPRSRGINDWSFLQQLSRLEAQSHELLRVTRLVEVPFENQFLPVHSITLGSRNPQAPCLIYTGGVHGLERIGTEVVLTFLNTLIQRLKWDQSLSSGLEHLTLIFVPALNPVGLLRNTRGNGNGVDLMRNAPIDAESRPPWLAGGHRLHSALPWYRGKKGTPMETESQALIQLIRRECFQRPFSLVLDCHSGFGFKDRLWFPYAYSRKPMEHLGEAYALKQLLNNTYPHLDYQFEPQSNSYTAHGDLWDYLYLESLETPSIFLPMTMEMGSWRWIKKNPRQLTSMSGLFNPVMPHRLQRVLLRHIVLMEFLIRATRAWEQWLPTGIEQQRLYQQAIQHWYGHQKHALHSGKTD</sequence>
<dbReference type="GO" id="GO:0005615">
    <property type="term" value="C:extracellular space"/>
    <property type="evidence" value="ECO:0007669"/>
    <property type="project" value="TreeGrafter"/>
</dbReference>
<proteinExistence type="inferred from homology"/>
<evidence type="ECO:0000256" key="4">
    <source>
        <dbReference type="ARBA" id="ARBA00022723"/>
    </source>
</evidence>